<accession>A0A0F9MZP6</accession>
<gene>
    <name evidence="1" type="ORF">LCGC14_1323200</name>
</gene>
<dbReference type="AlphaFoldDB" id="A0A0F9MZP6"/>
<sequence length="83" mass="9708">MRKCPKCKKFGLEAIGNGFMECIWKNCHYTFNPTLEPRKKIKKLKMGSMRVGSSKLHKDNIENWVLRNAITINKIIDKINKEV</sequence>
<evidence type="ECO:0000313" key="1">
    <source>
        <dbReference type="EMBL" id="KKM82080.1"/>
    </source>
</evidence>
<proteinExistence type="predicted"/>
<organism evidence="1">
    <name type="scientific">marine sediment metagenome</name>
    <dbReference type="NCBI Taxonomy" id="412755"/>
    <lineage>
        <taxon>unclassified sequences</taxon>
        <taxon>metagenomes</taxon>
        <taxon>ecological metagenomes</taxon>
    </lineage>
</organism>
<reference evidence="1" key="1">
    <citation type="journal article" date="2015" name="Nature">
        <title>Complex archaea that bridge the gap between prokaryotes and eukaryotes.</title>
        <authorList>
            <person name="Spang A."/>
            <person name="Saw J.H."/>
            <person name="Jorgensen S.L."/>
            <person name="Zaremba-Niedzwiedzka K."/>
            <person name="Martijn J."/>
            <person name="Lind A.E."/>
            <person name="van Eijk R."/>
            <person name="Schleper C."/>
            <person name="Guy L."/>
            <person name="Ettema T.J."/>
        </authorList>
    </citation>
    <scope>NUCLEOTIDE SEQUENCE</scope>
</reference>
<name>A0A0F9MZP6_9ZZZZ</name>
<dbReference type="EMBL" id="LAZR01007919">
    <property type="protein sequence ID" value="KKM82080.1"/>
    <property type="molecule type" value="Genomic_DNA"/>
</dbReference>
<protein>
    <submittedName>
        <fullName evidence="1">Uncharacterized protein</fullName>
    </submittedName>
</protein>
<comment type="caution">
    <text evidence="1">The sequence shown here is derived from an EMBL/GenBank/DDBJ whole genome shotgun (WGS) entry which is preliminary data.</text>
</comment>